<dbReference type="PANTHER" id="PTHR10411:SF8">
    <property type="entry name" value="FI09246P"/>
    <property type="match status" value="1"/>
</dbReference>
<dbReference type="AlphaFoldDB" id="A0A6J8EI77"/>
<sequence length="252" mass="28996">MCTQYTADNRRNWYTTCNTPTRYFADNMPTRYTADTDVLIKEHAIHLLETADNTSTPYTADKTHTRYHNTDKSTYFSVVFTFILFKTLKYPNKLASYPGKRDYKMTFPEEFDVLMDSNRNVVNNLGFALKEVLKKGQKEDRVVAGVYECAKILQNSPENVGLCLLQNKTEDVTEQIHQKLVEAFCWENDIEVIKVDCLKTVESVLSPTNKTDGSVEIDCVLIHNDTSDSIEEFINNYYTMLATQCTVVRIPD</sequence>
<dbReference type="InterPro" id="IPR029064">
    <property type="entry name" value="Ribosomal_eL30-like_sf"/>
</dbReference>
<evidence type="ECO:0000313" key="4">
    <source>
        <dbReference type="Proteomes" id="UP000507470"/>
    </source>
</evidence>
<dbReference type="Pfam" id="PF01248">
    <property type="entry name" value="Ribosomal_L7Ae"/>
    <property type="match status" value="1"/>
</dbReference>
<evidence type="ECO:0000259" key="2">
    <source>
        <dbReference type="Pfam" id="PF01248"/>
    </source>
</evidence>
<dbReference type="GO" id="GO:0005634">
    <property type="term" value="C:nucleus"/>
    <property type="evidence" value="ECO:0007669"/>
    <property type="project" value="InterPro"/>
</dbReference>
<protein>
    <submittedName>
        <fullName evidence="3">GADD45</fullName>
    </submittedName>
</protein>
<proteinExistence type="inferred from homology"/>
<name>A0A6J8EI77_MYTCO</name>
<evidence type="ECO:0000313" key="3">
    <source>
        <dbReference type="EMBL" id="CAC5419235.1"/>
    </source>
</evidence>
<reference evidence="3 4" key="1">
    <citation type="submission" date="2020-06" db="EMBL/GenBank/DDBJ databases">
        <authorList>
            <person name="Li R."/>
            <person name="Bekaert M."/>
        </authorList>
    </citation>
    <scope>NUCLEOTIDE SEQUENCE [LARGE SCALE GENOMIC DNA]</scope>
    <source>
        <strain evidence="4">wild</strain>
    </source>
</reference>
<dbReference type="PANTHER" id="PTHR10411">
    <property type="entry name" value="GROWTH ARREST AND DNA DAMAGE-INDUCIBLE PROTEIN GADD45"/>
    <property type="match status" value="1"/>
</dbReference>
<dbReference type="GO" id="GO:0005737">
    <property type="term" value="C:cytoplasm"/>
    <property type="evidence" value="ECO:0007669"/>
    <property type="project" value="TreeGrafter"/>
</dbReference>
<accession>A0A6J8EI77</accession>
<dbReference type="Proteomes" id="UP000507470">
    <property type="component" value="Unassembled WGS sequence"/>
</dbReference>
<dbReference type="InterPro" id="IPR004038">
    <property type="entry name" value="Ribosomal_eL8/eL30/eS12/Gad45"/>
</dbReference>
<dbReference type="InterPro" id="IPR024824">
    <property type="entry name" value="GADD45"/>
</dbReference>
<keyword evidence="4" id="KW-1185">Reference proteome</keyword>
<dbReference type="Gene3D" id="3.30.1330.30">
    <property type="match status" value="1"/>
</dbReference>
<dbReference type="GO" id="GO:0051726">
    <property type="term" value="P:regulation of cell cycle"/>
    <property type="evidence" value="ECO:0007669"/>
    <property type="project" value="InterPro"/>
</dbReference>
<dbReference type="OrthoDB" id="5976967at2759"/>
<comment type="similarity">
    <text evidence="1">Belongs to the GADD45 family.</text>
</comment>
<dbReference type="EMBL" id="CACVKT020009003">
    <property type="protein sequence ID" value="CAC5419235.1"/>
    <property type="molecule type" value="Genomic_DNA"/>
</dbReference>
<feature type="domain" description="Ribosomal protein eL8/eL30/eS12/Gadd45" evidence="2">
    <location>
        <begin position="128"/>
        <end position="196"/>
    </location>
</feature>
<organism evidence="3 4">
    <name type="scientific">Mytilus coruscus</name>
    <name type="common">Sea mussel</name>
    <dbReference type="NCBI Taxonomy" id="42192"/>
    <lineage>
        <taxon>Eukaryota</taxon>
        <taxon>Metazoa</taxon>
        <taxon>Spiralia</taxon>
        <taxon>Lophotrochozoa</taxon>
        <taxon>Mollusca</taxon>
        <taxon>Bivalvia</taxon>
        <taxon>Autobranchia</taxon>
        <taxon>Pteriomorphia</taxon>
        <taxon>Mytilida</taxon>
        <taxon>Mytiloidea</taxon>
        <taxon>Mytilidae</taxon>
        <taxon>Mytilinae</taxon>
        <taxon>Mytilus</taxon>
    </lineage>
</organism>
<evidence type="ECO:0000256" key="1">
    <source>
        <dbReference type="ARBA" id="ARBA00007361"/>
    </source>
</evidence>
<gene>
    <name evidence="3" type="ORF">MCOR_51607</name>
</gene>
<dbReference type="SUPFAM" id="SSF55315">
    <property type="entry name" value="L30e-like"/>
    <property type="match status" value="1"/>
</dbReference>